<comment type="caution">
    <text evidence="3">The sequence shown here is derived from an EMBL/GenBank/DDBJ whole genome shotgun (WGS) entry which is preliminary data.</text>
</comment>
<dbReference type="EMBL" id="CAJNRF010012297">
    <property type="protein sequence ID" value="CAF2139440.1"/>
    <property type="molecule type" value="Genomic_DNA"/>
</dbReference>
<feature type="compositionally biased region" description="Basic and acidic residues" evidence="1">
    <location>
        <begin position="316"/>
        <end position="326"/>
    </location>
</feature>
<evidence type="ECO:0000313" key="4">
    <source>
        <dbReference type="Proteomes" id="UP000663866"/>
    </source>
</evidence>
<keyword evidence="4" id="KW-1185">Reference proteome</keyword>
<evidence type="ECO:0000313" key="2">
    <source>
        <dbReference type="EMBL" id="CAF2139440.1"/>
    </source>
</evidence>
<sequence length="326" mass="35774">MLSLTVTESKDWVRVLAEVVRNYNNNKHATTKRSPNNFFTDRAASLTPLYDQEQNPMWKEPSHRFVPFIVGQLVAKRLFYSGSNNLSPIIPPSFNISSDEGGSPAAAENGGADEADSDTSVRAEWQFLGHGGPPEEWATPPSTSTKSRPETGAIPKGVAVPPGEYVTSTPGVDEPKLVSMPTLLKKTNIIKSPDIMHEFDPNEDDAFDSSEEEEPFAGFMRFGPSAEMVLSRLETMLEDPASQDSNNFSLKRTLEKPAIESSIPVSLKRTLPNTVENDTTIIQPEVEVEPDPGKLIIPEEEAPSAPPPRRAGLRNLPDKGEGFYKV</sequence>
<dbReference type="Proteomes" id="UP000663856">
    <property type="component" value="Unassembled WGS sequence"/>
</dbReference>
<dbReference type="AlphaFoldDB" id="A0A820NAY0"/>
<dbReference type="Proteomes" id="UP000663866">
    <property type="component" value="Unassembled WGS sequence"/>
</dbReference>
<reference evidence="3" key="1">
    <citation type="submission" date="2021-02" db="EMBL/GenBank/DDBJ databases">
        <authorList>
            <person name="Nowell W R."/>
        </authorList>
    </citation>
    <scope>NUCLEOTIDE SEQUENCE</scope>
</reference>
<proteinExistence type="predicted"/>
<gene>
    <name evidence="3" type="ORF">OVN521_LOCUS34102</name>
    <name evidence="2" type="ORF">WKI299_LOCUS28029</name>
</gene>
<accession>A0A820NAY0</accession>
<feature type="region of interest" description="Disordered" evidence="1">
    <location>
        <begin position="97"/>
        <end position="173"/>
    </location>
</feature>
<feature type="region of interest" description="Disordered" evidence="1">
    <location>
        <begin position="276"/>
        <end position="326"/>
    </location>
</feature>
<evidence type="ECO:0000256" key="1">
    <source>
        <dbReference type="SAM" id="MobiDB-lite"/>
    </source>
</evidence>
<evidence type="ECO:0000313" key="3">
    <source>
        <dbReference type="EMBL" id="CAF4387786.1"/>
    </source>
</evidence>
<dbReference type="EMBL" id="CAJOBG010039574">
    <property type="protein sequence ID" value="CAF4387786.1"/>
    <property type="molecule type" value="Genomic_DNA"/>
</dbReference>
<organism evidence="3 4">
    <name type="scientific">Rotaria magnacalcarata</name>
    <dbReference type="NCBI Taxonomy" id="392030"/>
    <lineage>
        <taxon>Eukaryota</taxon>
        <taxon>Metazoa</taxon>
        <taxon>Spiralia</taxon>
        <taxon>Gnathifera</taxon>
        <taxon>Rotifera</taxon>
        <taxon>Eurotatoria</taxon>
        <taxon>Bdelloidea</taxon>
        <taxon>Philodinida</taxon>
        <taxon>Philodinidae</taxon>
        <taxon>Rotaria</taxon>
    </lineage>
</organism>
<name>A0A820NAY0_9BILA</name>
<protein>
    <submittedName>
        <fullName evidence="3">Uncharacterized protein</fullName>
    </submittedName>
</protein>